<dbReference type="InterPro" id="IPR025703">
    <property type="entry name" value="Bifunct_PutA"/>
</dbReference>
<comment type="similarity">
    <text evidence="8">Belongs to the aldehyde dehydrogenase family.</text>
</comment>
<evidence type="ECO:0000259" key="10">
    <source>
        <dbReference type="Pfam" id="PF01619"/>
    </source>
</evidence>
<dbReference type="InterPro" id="IPR016161">
    <property type="entry name" value="Ald_DH/histidinol_DH"/>
</dbReference>
<dbReference type="PANTHER" id="PTHR42862">
    <property type="entry name" value="DELTA-1-PYRROLINE-5-CARBOXYLATE DEHYDROGENASE 1, ISOFORM A-RELATED"/>
    <property type="match status" value="1"/>
</dbReference>
<dbReference type="PIRSF" id="PIRSF000197">
    <property type="entry name" value="Bifunct_PutA"/>
    <property type="match status" value="1"/>
</dbReference>
<keyword evidence="12" id="KW-1185">Reference proteome</keyword>
<evidence type="ECO:0000256" key="2">
    <source>
        <dbReference type="ARBA" id="ARBA00012884"/>
    </source>
</evidence>
<dbReference type="InterPro" id="IPR050485">
    <property type="entry name" value="Proline_metab_enzyme"/>
</dbReference>
<dbReference type="InterPro" id="IPR029510">
    <property type="entry name" value="Ald_DH_CS_GLU"/>
</dbReference>
<dbReference type="Pfam" id="PF01619">
    <property type="entry name" value="Pro_dh"/>
    <property type="match status" value="1"/>
</dbReference>
<evidence type="ECO:0000256" key="5">
    <source>
        <dbReference type="ARBA" id="ARBA00048142"/>
    </source>
</evidence>
<dbReference type="Proteomes" id="UP000198870">
    <property type="component" value="Unassembled WGS sequence"/>
</dbReference>
<dbReference type="EC" id="1.2.1.88" evidence="2"/>
<dbReference type="InterPro" id="IPR029041">
    <property type="entry name" value="FAD-linked_oxidoreductase-like"/>
</dbReference>
<feature type="active site" evidence="6">
    <location>
        <position position="796"/>
    </location>
</feature>
<dbReference type="GO" id="GO:0003842">
    <property type="term" value="F:L-glutamate gamma-semialdehyde dehydrogenase activity"/>
    <property type="evidence" value="ECO:0007669"/>
    <property type="project" value="UniProtKB-EC"/>
</dbReference>
<dbReference type="InterPro" id="IPR016163">
    <property type="entry name" value="Ald_DH_C"/>
</dbReference>
<dbReference type="GO" id="GO:0010133">
    <property type="term" value="P:L-proline catabolic process to L-glutamate"/>
    <property type="evidence" value="ECO:0007669"/>
    <property type="project" value="UniProtKB-UniPathway"/>
</dbReference>
<sequence length="1205" mass="132992">MEKQTEARLVQEAVALAEQWQTRANELLTPDEKKIQKMMKRLLTHPMDKVILTRMIDESFRSSLTPKVADRVYTLLKEKGIPKFMGPLEKSLMMLFMGVGRHLPWLAVPQMVEQIRKQSSRAVVPGEEEPFKAHLAMRKEEGVRMNINHIGEAVLGEEEAAHRLEAYVRDLSSPDIEYISVKISTIYSQISSLAMDDTVAELKKRLTVLFTTAENHTYTRKDGTTVKKFVNLDMEEYRDLELTARAFMETLEQEELKNHAAGIVLQAYLPDSWAMQRRLTEWAKERVAAGGAPIKLRIVKGANMEMEQVESALHNWPLAPFDNKPFVDANYKRMAEYAMEPENIKAVRLGIASHNLFELAFAYAMAKENQVTEYFGFEMLEGMADHVRRAILETTGDVLLYAPVAGKEQFINAIAYLIRRLDENTAPENFLRYANDLKPGSREWTFLEKGFKASLELRETASKTSNRVQDRSTESWDGFDGGSHATGRFVNEADTDWALSGNRAWAEGIRDAWMPTADKAPHEVPVVVAGEERFDGKKIREGVDPSQFSGKKKENIVSARYALADDADAEEALETAVTDPDGWRSLGWEGRHEVLCRVAVEIRKARGDLMGAAAAATGKLITEADVEVSEAIDFVEFYPLSARKLAGLEGVTATGKGVGLVISPWNFPIAIPCGGISASLAAGNTVIFKPASDAVLPAWILCNCFWRAGVSKKVLQFMPCSGATTGQKLATDDRVDYVILTGGTDTGLALLKAKPTLALSAETGGKNATIVTSMSDRDQAIKNVIHSAFGNTGQKCSATSLLILEKDVYEDAQFRQQLVDAARSWYVGSAWEYKNSMGTLVNPPSGDLKRGLTELEPGEEWALKPAQVGDNPYLWSPGVKYNVKPGSYTHMTEFFGPVLGVMKADNLEHAISLVNQTGFGLTSGIESLDDREQALWKNSIKAGNLYINRGTTGAIVLRQPFGGMGKSAIGSGIKAGSPNYVSQFMALEETPAPVFLPVQQETHLFRCCQDLEAKAAWGGLGETGPEIARFVRSAFSCMGWYEAEFQHETDHFRLRGQDNIVRYLPVGHVVVRATAEDSLADVLTMCTSALVTGNQVTLSLVPGLSETVGAFIDSADGTRLLRDVAVVKEGEASLAAYLQTADRIRFAAPDRVPDTLLAKAAETGFYIARTRVLAEGRVELLQYVREQSICDNYHRYGNLGERGLL</sequence>
<dbReference type="RefSeq" id="WP_092212616.1">
    <property type="nucleotide sequence ID" value="NZ_FMUX01000014.1"/>
</dbReference>
<dbReference type="STRING" id="419481.SAMN05216233_114125"/>
<evidence type="ECO:0000256" key="4">
    <source>
        <dbReference type="ARBA" id="ARBA00023027"/>
    </source>
</evidence>
<dbReference type="InterPro" id="IPR015590">
    <property type="entry name" value="Aldehyde_DH_dom"/>
</dbReference>
<dbReference type="InterPro" id="IPR002872">
    <property type="entry name" value="Proline_DH_dom"/>
</dbReference>
<dbReference type="GO" id="GO:0004657">
    <property type="term" value="F:proline dehydrogenase activity"/>
    <property type="evidence" value="ECO:0007669"/>
    <property type="project" value="InterPro"/>
</dbReference>
<dbReference type="PROSITE" id="PS00070">
    <property type="entry name" value="ALDEHYDE_DEHYDR_CYS"/>
    <property type="match status" value="1"/>
</dbReference>
<comment type="pathway">
    <text evidence="1">Amino-acid degradation; L-proline degradation into L-glutamate; L-glutamate from L-proline: step 2/2.</text>
</comment>
<dbReference type="Pfam" id="PF00171">
    <property type="entry name" value="Aldedh"/>
    <property type="match status" value="1"/>
</dbReference>
<dbReference type="SUPFAM" id="SSF51730">
    <property type="entry name" value="FAD-linked oxidoreductase"/>
    <property type="match status" value="1"/>
</dbReference>
<keyword evidence="3 8" id="KW-0560">Oxidoreductase</keyword>
<gene>
    <name evidence="11" type="ORF">SAMN05216233_114125</name>
</gene>
<dbReference type="GO" id="GO:0003700">
    <property type="term" value="F:DNA-binding transcription factor activity"/>
    <property type="evidence" value="ECO:0007669"/>
    <property type="project" value="InterPro"/>
</dbReference>
<evidence type="ECO:0000313" key="12">
    <source>
        <dbReference type="Proteomes" id="UP000198870"/>
    </source>
</evidence>
<proteinExistence type="inferred from homology"/>
<dbReference type="InterPro" id="IPR016160">
    <property type="entry name" value="Ald_DH_CS_CYS"/>
</dbReference>
<dbReference type="CDD" id="cd07125">
    <property type="entry name" value="ALDH_PutA-P5CDH"/>
    <property type="match status" value="1"/>
</dbReference>
<evidence type="ECO:0000259" key="9">
    <source>
        <dbReference type="Pfam" id="PF00171"/>
    </source>
</evidence>
<dbReference type="FunFam" id="3.40.309.10:FF:000005">
    <property type="entry name" value="1-pyrroline-5-carboxylate dehydrogenase 1"/>
    <property type="match status" value="1"/>
</dbReference>
<dbReference type="Gene3D" id="3.20.20.220">
    <property type="match status" value="1"/>
</dbReference>
<organism evidence="11 12">
    <name type="scientific">Desulfoluna spongiiphila</name>
    <dbReference type="NCBI Taxonomy" id="419481"/>
    <lineage>
        <taxon>Bacteria</taxon>
        <taxon>Pseudomonadati</taxon>
        <taxon>Thermodesulfobacteriota</taxon>
        <taxon>Desulfobacteria</taxon>
        <taxon>Desulfobacterales</taxon>
        <taxon>Desulfolunaceae</taxon>
        <taxon>Desulfoluna</taxon>
    </lineage>
</organism>
<feature type="domain" description="Proline dehydrogenase" evidence="10">
    <location>
        <begin position="134"/>
        <end position="432"/>
    </location>
</feature>
<protein>
    <recommendedName>
        <fullName evidence="2">L-glutamate gamma-semialdehyde dehydrogenase</fullName>
        <ecNumber evidence="2">1.2.1.88</ecNumber>
    </recommendedName>
</protein>
<dbReference type="OrthoDB" id="9762913at2"/>
<evidence type="ECO:0000256" key="6">
    <source>
        <dbReference type="PIRSR" id="PIRSR000197-1"/>
    </source>
</evidence>
<dbReference type="GO" id="GO:0009898">
    <property type="term" value="C:cytoplasmic side of plasma membrane"/>
    <property type="evidence" value="ECO:0007669"/>
    <property type="project" value="TreeGrafter"/>
</dbReference>
<evidence type="ECO:0000256" key="3">
    <source>
        <dbReference type="ARBA" id="ARBA00023002"/>
    </source>
</evidence>
<dbReference type="Gene3D" id="3.40.309.10">
    <property type="entry name" value="Aldehyde Dehydrogenase, Chain A, domain 2"/>
    <property type="match status" value="1"/>
</dbReference>
<feature type="domain" description="Aldehyde dehydrogenase" evidence="9">
    <location>
        <begin position="557"/>
        <end position="985"/>
    </location>
</feature>
<evidence type="ECO:0000256" key="7">
    <source>
        <dbReference type="PROSITE-ProRule" id="PRU10007"/>
    </source>
</evidence>
<reference evidence="11 12" key="1">
    <citation type="submission" date="2016-10" db="EMBL/GenBank/DDBJ databases">
        <authorList>
            <person name="de Groot N.N."/>
        </authorList>
    </citation>
    <scope>NUCLEOTIDE SEQUENCE [LARGE SCALE GENOMIC DNA]</scope>
    <source>
        <strain evidence="11 12">AA1</strain>
    </source>
</reference>
<evidence type="ECO:0000256" key="8">
    <source>
        <dbReference type="RuleBase" id="RU003345"/>
    </source>
</evidence>
<dbReference type="UniPathway" id="UPA00261">
    <property type="reaction ID" value="UER00373"/>
</dbReference>
<dbReference type="SUPFAM" id="SSF53720">
    <property type="entry name" value="ALDH-like"/>
    <property type="match status" value="1"/>
</dbReference>
<comment type="catalytic activity">
    <reaction evidence="5">
        <text>L-glutamate 5-semialdehyde + NAD(+) + H2O = L-glutamate + NADH + 2 H(+)</text>
        <dbReference type="Rhea" id="RHEA:30235"/>
        <dbReference type="ChEBI" id="CHEBI:15377"/>
        <dbReference type="ChEBI" id="CHEBI:15378"/>
        <dbReference type="ChEBI" id="CHEBI:29985"/>
        <dbReference type="ChEBI" id="CHEBI:57540"/>
        <dbReference type="ChEBI" id="CHEBI:57945"/>
        <dbReference type="ChEBI" id="CHEBI:58066"/>
        <dbReference type="EC" id="1.2.1.88"/>
    </reaction>
</comment>
<dbReference type="PROSITE" id="PS00687">
    <property type="entry name" value="ALDEHYDE_DEHYDR_GLU"/>
    <property type="match status" value="1"/>
</dbReference>
<accession>A0A1G5HL12</accession>
<dbReference type="PANTHER" id="PTHR42862:SF1">
    <property type="entry name" value="DELTA-1-PYRROLINE-5-CARBOXYLATE DEHYDROGENASE 2, ISOFORM A-RELATED"/>
    <property type="match status" value="1"/>
</dbReference>
<evidence type="ECO:0000256" key="1">
    <source>
        <dbReference type="ARBA" id="ARBA00004786"/>
    </source>
</evidence>
<dbReference type="EMBL" id="FMUX01000014">
    <property type="protein sequence ID" value="SCY64381.1"/>
    <property type="molecule type" value="Genomic_DNA"/>
</dbReference>
<dbReference type="Gene3D" id="3.40.605.10">
    <property type="entry name" value="Aldehyde Dehydrogenase, Chain A, domain 1"/>
    <property type="match status" value="1"/>
</dbReference>
<dbReference type="InterPro" id="IPR016162">
    <property type="entry name" value="Ald_DH_N"/>
</dbReference>
<feature type="active site" evidence="6 7">
    <location>
        <position position="762"/>
    </location>
</feature>
<name>A0A1G5HL12_9BACT</name>
<keyword evidence="4" id="KW-0520">NAD</keyword>
<dbReference type="AlphaFoldDB" id="A0A1G5HL12"/>
<evidence type="ECO:0000313" key="11">
    <source>
        <dbReference type="EMBL" id="SCY64381.1"/>
    </source>
</evidence>